<dbReference type="PANTHER" id="PTHR34276">
    <property type="entry name" value="MINI-RIBONUCLEASE 3"/>
    <property type="match status" value="1"/>
</dbReference>
<dbReference type="CDD" id="cd00593">
    <property type="entry name" value="RIBOc"/>
    <property type="match status" value="1"/>
</dbReference>
<evidence type="ECO:0000313" key="9">
    <source>
        <dbReference type="Proteomes" id="UP000474718"/>
    </source>
</evidence>
<dbReference type="PIRSF" id="PIRSF005520">
    <property type="entry name" value="UCP005520"/>
    <property type="match status" value="1"/>
</dbReference>
<keyword evidence="6" id="KW-0699">rRNA-binding</keyword>
<dbReference type="Pfam" id="PF00636">
    <property type="entry name" value="Ribonuclease_3"/>
    <property type="match status" value="1"/>
</dbReference>
<evidence type="ECO:0000256" key="4">
    <source>
        <dbReference type="ARBA" id="ARBA00022759"/>
    </source>
</evidence>
<dbReference type="Gene3D" id="1.10.1520.10">
    <property type="entry name" value="Ribonuclease III domain"/>
    <property type="match status" value="1"/>
</dbReference>
<comment type="subcellular location">
    <subcellularLocation>
        <location evidence="6">Cytoplasm</location>
    </subcellularLocation>
</comment>
<comment type="subunit">
    <text evidence="6">Homodimer.</text>
</comment>
<dbReference type="SMART" id="SM00535">
    <property type="entry name" value="RIBOc"/>
    <property type="match status" value="1"/>
</dbReference>
<name>A0ABW9WQR5_9FIRM</name>
<organism evidence="8 9">
    <name type="scientific">Bittarella massiliensis</name>
    <name type="common">ex Durand et al. 2017</name>
    <dbReference type="NCBI Taxonomy" id="1720313"/>
    <lineage>
        <taxon>Bacteria</taxon>
        <taxon>Bacillati</taxon>
        <taxon>Bacillota</taxon>
        <taxon>Clostridia</taxon>
        <taxon>Eubacteriales</taxon>
        <taxon>Oscillospiraceae</taxon>
        <taxon>Bittarella (ex Durand et al. 2017)</taxon>
    </lineage>
</organism>
<dbReference type="EC" id="3.1.26.-" evidence="6"/>
<dbReference type="SUPFAM" id="SSF69065">
    <property type="entry name" value="RNase III domain-like"/>
    <property type="match status" value="1"/>
</dbReference>
<gene>
    <name evidence="6" type="primary">mrnC</name>
    <name evidence="8" type="ORF">GT747_00385</name>
</gene>
<evidence type="ECO:0000256" key="3">
    <source>
        <dbReference type="ARBA" id="ARBA00022722"/>
    </source>
</evidence>
<sequence>MPLEHPKQLSPLTLAFLGDGVYELAIRRYLVEAGGSMPPKKLHNLCVQHVRASAQCRAVRYIYDRLTEEEQQIYKRGRNASGVTVPKNASPAEYRAATGLEALVGYLDLKGETARLNELIAAILEMEEREGPCDPTPPGEPK</sequence>
<keyword evidence="5 6" id="KW-0378">Hydrolase</keyword>
<keyword evidence="1 6" id="KW-0690">Ribosome biogenesis</keyword>
<dbReference type="EMBL" id="WWVX01000001">
    <property type="protein sequence ID" value="MZL68232.1"/>
    <property type="molecule type" value="Genomic_DNA"/>
</dbReference>
<protein>
    <recommendedName>
        <fullName evidence="6">Mini-ribonuclease 3</fullName>
        <shortName evidence="6">Mini-3</shortName>
        <shortName evidence="6">Mini-RNase 3</shortName>
        <ecNumber evidence="6">3.1.26.-</ecNumber>
    </recommendedName>
    <alternativeName>
        <fullName evidence="6">Mini-RNase III</fullName>
        <shortName evidence="6">Mini-III</shortName>
    </alternativeName>
</protein>
<dbReference type="InterPro" id="IPR036389">
    <property type="entry name" value="RNase_III_sf"/>
</dbReference>
<evidence type="ECO:0000256" key="1">
    <source>
        <dbReference type="ARBA" id="ARBA00022517"/>
    </source>
</evidence>
<keyword evidence="9" id="KW-1185">Reference proteome</keyword>
<dbReference type="HAMAP" id="MF_01468">
    <property type="entry name" value="RNase_Mini_III"/>
    <property type="match status" value="1"/>
</dbReference>
<evidence type="ECO:0000256" key="5">
    <source>
        <dbReference type="ARBA" id="ARBA00022801"/>
    </source>
</evidence>
<dbReference type="InterPro" id="IPR008226">
    <property type="entry name" value="Mini3_fam"/>
</dbReference>
<keyword evidence="4 6" id="KW-0255">Endonuclease</keyword>
<comment type="cofactor">
    <cofactor evidence="6">
        <name>Mg(2+)</name>
        <dbReference type="ChEBI" id="CHEBI:18420"/>
    </cofactor>
</comment>
<keyword evidence="3 6" id="KW-0540">Nuclease</keyword>
<accession>A0ABW9WQR5</accession>
<keyword evidence="6" id="KW-0460">Magnesium</keyword>
<comment type="similarity">
    <text evidence="6">Belongs to the MrnC RNase family.</text>
</comment>
<proteinExistence type="inferred from homology"/>
<reference evidence="8 9" key="1">
    <citation type="journal article" date="2019" name="Nat. Med.">
        <title>A library of human gut bacterial isolates paired with longitudinal multiomics data enables mechanistic microbiome research.</title>
        <authorList>
            <person name="Poyet M."/>
            <person name="Groussin M."/>
            <person name="Gibbons S.M."/>
            <person name="Avila-Pacheco J."/>
            <person name="Jiang X."/>
            <person name="Kearney S.M."/>
            <person name="Perrotta A.R."/>
            <person name="Berdy B."/>
            <person name="Zhao S."/>
            <person name="Lieberman T.D."/>
            <person name="Swanson P.K."/>
            <person name="Smith M."/>
            <person name="Roesemann S."/>
            <person name="Alexander J.E."/>
            <person name="Rich S.A."/>
            <person name="Livny J."/>
            <person name="Vlamakis H."/>
            <person name="Clish C."/>
            <person name="Bullock K."/>
            <person name="Deik A."/>
            <person name="Scott J."/>
            <person name="Pierce K.A."/>
            <person name="Xavier R.J."/>
            <person name="Alm E.J."/>
        </authorList>
    </citation>
    <scope>NUCLEOTIDE SEQUENCE [LARGE SCALE GENOMIC DNA]</scope>
    <source>
        <strain evidence="8 9">BIOML-A2</strain>
    </source>
</reference>
<dbReference type="PANTHER" id="PTHR34276:SF1">
    <property type="entry name" value="MINI-RIBONUCLEASE 3"/>
    <property type="match status" value="1"/>
</dbReference>
<evidence type="ECO:0000259" key="7">
    <source>
        <dbReference type="SMART" id="SM00535"/>
    </source>
</evidence>
<dbReference type="InterPro" id="IPR000999">
    <property type="entry name" value="RNase_III_dom"/>
</dbReference>
<keyword evidence="2 6" id="KW-0698">rRNA processing</keyword>
<dbReference type="Proteomes" id="UP000474718">
    <property type="component" value="Unassembled WGS sequence"/>
</dbReference>
<keyword evidence="6" id="KW-0694">RNA-binding</keyword>
<evidence type="ECO:0000256" key="2">
    <source>
        <dbReference type="ARBA" id="ARBA00022552"/>
    </source>
</evidence>
<keyword evidence="6" id="KW-0963">Cytoplasm</keyword>
<feature type="domain" description="RNase III" evidence="7">
    <location>
        <begin position="3"/>
        <end position="129"/>
    </location>
</feature>
<comment type="function">
    <text evidence="6">Involved in correct processing of both the 5' and 3' ends of 23S rRNA precursor. Processes 30S rRNA precursor transcript even in absence of ribonuclease 3 (Rnc); Rnc processes 30S rRNA into smaller rRNA precursors.</text>
</comment>
<comment type="caution">
    <text evidence="8">The sequence shown here is derived from an EMBL/GenBank/DDBJ whole genome shotgun (WGS) entry which is preliminary data.</text>
</comment>
<feature type="active site" evidence="6">
    <location>
        <position position="19"/>
    </location>
</feature>
<evidence type="ECO:0000313" key="8">
    <source>
        <dbReference type="EMBL" id="MZL68232.1"/>
    </source>
</evidence>
<evidence type="ECO:0000256" key="6">
    <source>
        <dbReference type="HAMAP-Rule" id="MF_01468"/>
    </source>
</evidence>